<gene>
    <name evidence="1" type="primary">AVEN_80507_1</name>
    <name evidence="1" type="ORF">NPIL_694361</name>
</gene>
<dbReference type="EMBL" id="BMAW01073898">
    <property type="protein sequence ID" value="GFT89765.1"/>
    <property type="molecule type" value="Genomic_DNA"/>
</dbReference>
<reference evidence="1" key="1">
    <citation type="submission" date="2020-08" db="EMBL/GenBank/DDBJ databases">
        <title>Multicomponent nature underlies the extraordinary mechanical properties of spider dragline silk.</title>
        <authorList>
            <person name="Kono N."/>
            <person name="Nakamura H."/>
            <person name="Mori M."/>
            <person name="Yoshida Y."/>
            <person name="Ohtoshi R."/>
            <person name="Malay A.D."/>
            <person name="Moran D.A.P."/>
            <person name="Tomita M."/>
            <person name="Numata K."/>
            <person name="Arakawa K."/>
        </authorList>
    </citation>
    <scope>NUCLEOTIDE SEQUENCE</scope>
</reference>
<dbReference type="AlphaFoldDB" id="A0A8X6PXQ8"/>
<feature type="non-terminal residue" evidence="1">
    <location>
        <position position="1"/>
    </location>
</feature>
<name>A0A8X6PXQ8_NEPPI</name>
<evidence type="ECO:0000313" key="2">
    <source>
        <dbReference type="Proteomes" id="UP000887013"/>
    </source>
</evidence>
<keyword evidence="2" id="KW-1185">Reference proteome</keyword>
<organism evidence="1 2">
    <name type="scientific">Nephila pilipes</name>
    <name type="common">Giant wood spider</name>
    <name type="synonym">Nephila maculata</name>
    <dbReference type="NCBI Taxonomy" id="299642"/>
    <lineage>
        <taxon>Eukaryota</taxon>
        <taxon>Metazoa</taxon>
        <taxon>Ecdysozoa</taxon>
        <taxon>Arthropoda</taxon>
        <taxon>Chelicerata</taxon>
        <taxon>Arachnida</taxon>
        <taxon>Araneae</taxon>
        <taxon>Araneomorphae</taxon>
        <taxon>Entelegynae</taxon>
        <taxon>Araneoidea</taxon>
        <taxon>Nephilidae</taxon>
        <taxon>Nephila</taxon>
    </lineage>
</organism>
<proteinExistence type="predicted"/>
<accession>A0A8X6PXQ8</accession>
<dbReference type="Proteomes" id="UP000887013">
    <property type="component" value="Unassembled WGS sequence"/>
</dbReference>
<evidence type="ECO:0000313" key="1">
    <source>
        <dbReference type="EMBL" id="GFT89765.1"/>
    </source>
</evidence>
<comment type="caution">
    <text evidence="1">The sequence shown here is derived from an EMBL/GenBank/DDBJ whole genome shotgun (WGS) entry which is preliminary data.</text>
</comment>
<protein>
    <submittedName>
        <fullName evidence="1">PC4 domain-containing protein</fullName>
    </submittedName>
</protein>
<sequence length="207" mass="24603">QLSSFRPYEKFENAFIVKKDICLFNLSDKDNECVSIQRLFQRKDSSFQFIPERILLNGENLGKLRDSFELVFECIKNELLTYTLCEYVEPEVDRLPENVHDLNYDADKPYGLYELTDSMSKVLECMNVNKRDCFDIYFERALYGNDWHAFAIEFVNLNKNNPYIKQFSNEVFYDMEVEEVFKTIEEMYVNNNALDFSMPSLECFDSV</sequence>